<dbReference type="InterPro" id="IPR002716">
    <property type="entry name" value="PIN_dom"/>
</dbReference>
<accession>A0A557QY77</accession>
<protein>
    <submittedName>
        <fullName evidence="2">Putative toxin-antitoxin system toxin component, PIN family</fullName>
    </submittedName>
</protein>
<feature type="domain" description="PIN" evidence="1">
    <location>
        <begin position="4"/>
        <end position="114"/>
    </location>
</feature>
<evidence type="ECO:0000259" key="1">
    <source>
        <dbReference type="Pfam" id="PF13470"/>
    </source>
</evidence>
<sequence length="144" mass="16608">MTATVLDTNTIMALWFFNDPALTTLRDWIAAGHTRLLTRDDALEELRRVLAYRQFACPPERQAEILARYRTQAVCVPAADTPAELPRCRDADDQKFLEIAHDGEARWLLTRDKALLRSGRHRLMRDRCRVITPEAWQKAFADSV</sequence>
<comment type="caution">
    <text evidence="2">The sequence shown here is derived from an EMBL/GenBank/DDBJ whole genome shotgun (WGS) entry which is preliminary data.</text>
</comment>
<proteinExistence type="predicted"/>
<dbReference type="PANTHER" id="PTHR34610:SF3">
    <property type="entry name" value="SSL7007 PROTEIN"/>
    <property type="match status" value="1"/>
</dbReference>
<dbReference type="NCBIfam" id="TIGR00305">
    <property type="entry name" value="putative toxin-antitoxin system toxin component, PIN family"/>
    <property type="match status" value="1"/>
</dbReference>
<dbReference type="EMBL" id="VMNK01000006">
    <property type="protein sequence ID" value="TVO57870.1"/>
    <property type="molecule type" value="Genomic_DNA"/>
</dbReference>
<dbReference type="SUPFAM" id="SSF88723">
    <property type="entry name" value="PIN domain-like"/>
    <property type="match status" value="1"/>
</dbReference>
<dbReference type="AlphaFoldDB" id="A0A557QY77"/>
<keyword evidence="3" id="KW-1185">Reference proteome</keyword>
<organism evidence="2 3">
    <name type="scientific">Denitromonas halophila</name>
    <dbReference type="NCBI Taxonomy" id="1629404"/>
    <lineage>
        <taxon>Bacteria</taxon>
        <taxon>Pseudomonadati</taxon>
        <taxon>Pseudomonadota</taxon>
        <taxon>Betaproteobacteria</taxon>
        <taxon>Rhodocyclales</taxon>
        <taxon>Zoogloeaceae</taxon>
        <taxon>Denitromonas</taxon>
    </lineage>
</organism>
<evidence type="ECO:0000313" key="3">
    <source>
        <dbReference type="Proteomes" id="UP000319502"/>
    </source>
</evidence>
<evidence type="ECO:0000313" key="2">
    <source>
        <dbReference type="EMBL" id="TVO57870.1"/>
    </source>
</evidence>
<dbReference type="Pfam" id="PF13470">
    <property type="entry name" value="PIN_3"/>
    <property type="match status" value="1"/>
</dbReference>
<dbReference type="InterPro" id="IPR029060">
    <property type="entry name" value="PIN-like_dom_sf"/>
</dbReference>
<dbReference type="OrthoDB" id="9802272at2"/>
<dbReference type="Proteomes" id="UP000319502">
    <property type="component" value="Unassembled WGS sequence"/>
</dbReference>
<gene>
    <name evidence="2" type="ORF">FHP91_09425</name>
</gene>
<dbReference type="RefSeq" id="WP_144309319.1">
    <property type="nucleotide sequence ID" value="NZ_VMNK01000006.1"/>
</dbReference>
<dbReference type="PANTHER" id="PTHR34610">
    <property type="entry name" value="SSL7007 PROTEIN"/>
    <property type="match status" value="1"/>
</dbReference>
<dbReference type="InterPro" id="IPR002850">
    <property type="entry name" value="PIN_toxin-like"/>
</dbReference>
<reference evidence="2 3" key="1">
    <citation type="submission" date="2019-07" db="EMBL/GenBank/DDBJ databases">
        <title>The pathways for chlorine oxyanion respiration interact through the shared metabolite chlorate.</title>
        <authorList>
            <person name="Barnum T.P."/>
            <person name="Cheng Y."/>
            <person name="Hill K.A."/>
            <person name="Lucas L.N."/>
            <person name="Carlson H.K."/>
            <person name="Coates J.D."/>
        </authorList>
    </citation>
    <scope>NUCLEOTIDE SEQUENCE [LARGE SCALE GENOMIC DNA]</scope>
    <source>
        <strain evidence="2 3">SFB-3</strain>
    </source>
</reference>
<name>A0A557QY77_9RHOO</name>